<protein>
    <submittedName>
        <fullName evidence="6">Helix-turn-helix domain-containing protein</fullName>
    </submittedName>
</protein>
<dbReference type="Proteomes" id="UP000544122">
    <property type="component" value="Unassembled WGS sequence"/>
</dbReference>
<keyword evidence="7" id="KW-1185">Reference proteome</keyword>
<dbReference type="Gene3D" id="1.25.40.10">
    <property type="entry name" value="Tetratricopeptide repeat domain"/>
    <property type="match status" value="1"/>
</dbReference>
<reference evidence="6 7" key="1">
    <citation type="submission" date="2020-03" db="EMBL/GenBank/DDBJ databases">
        <title>Bradyrhizobium diversity isolated from nodules of Indigofera sp.</title>
        <authorList>
            <person name="Klepa M."/>
            <person name="Helene L."/>
            <person name="Hungria M."/>
        </authorList>
    </citation>
    <scope>NUCLEOTIDE SEQUENCE [LARGE SCALE GENOMIC DNA]</scope>
    <source>
        <strain evidence="6 7">WSM 1791</strain>
    </source>
</reference>
<evidence type="ECO:0000256" key="3">
    <source>
        <dbReference type="ARBA" id="ARBA00023163"/>
    </source>
</evidence>
<dbReference type="Gene3D" id="1.10.10.60">
    <property type="entry name" value="Homeodomain-like"/>
    <property type="match status" value="1"/>
</dbReference>
<feature type="repeat" description="TPR" evidence="4">
    <location>
        <begin position="376"/>
        <end position="409"/>
    </location>
</feature>
<accession>A0A7Y4LX91</accession>
<keyword evidence="1" id="KW-0805">Transcription regulation</keyword>
<dbReference type="PANTHER" id="PTHR46796:SF12">
    <property type="entry name" value="HTH-TYPE DNA-BINDING TRANSCRIPTIONAL ACTIVATOR EUTR"/>
    <property type="match status" value="1"/>
</dbReference>
<dbReference type="InterPro" id="IPR011990">
    <property type="entry name" value="TPR-like_helical_dom_sf"/>
</dbReference>
<dbReference type="InterPro" id="IPR050204">
    <property type="entry name" value="AraC_XylS_family_regulators"/>
</dbReference>
<evidence type="ECO:0000313" key="6">
    <source>
        <dbReference type="EMBL" id="NOJ41986.1"/>
    </source>
</evidence>
<dbReference type="PROSITE" id="PS01124">
    <property type="entry name" value="HTH_ARAC_FAMILY_2"/>
    <property type="match status" value="1"/>
</dbReference>
<dbReference type="Pfam" id="PF12833">
    <property type="entry name" value="HTH_18"/>
    <property type="match status" value="1"/>
</dbReference>
<keyword evidence="4" id="KW-0802">TPR repeat</keyword>
<dbReference type="RefSeq" id="WP_171581248.1">
    <property type="nucleotide sequence ID" value="NZ_JAAVLX010000007.1"/>
</dbReference>
<dbReference type="PROSITE" id="PS50005">
    <property type="entry name" value="TPR"/>
    <property type="match status" value="1"/>
</dbReference>
<gene>
    <name evidence="6" type="ORF">HCN58_20745</name>
</gene>
<dbReference type="GO" id="GO:0003700">
    <property type="term" value="F:DNA-binding transcription factor activity"/>
    <property type="evidence" value="ECO:0007669"/>
    <property type="project" value="InterPro"/>
</dbReference>
<keyword evidence="3" id="KW-0804">Transcription</keyword>
<dbReference type="GO" id="GO:0043565">
    <property type="term" value="F:sequence-specific DNA binding"/>
    <property type="evidence" value="ECO:0007669"/>
    <property type="project" value="InterPro"/>
</dbReference>
<organism evidence="6 7">
    <name type="scientific">Bradyrhizobium australiense</name>
    <dbReference type="NCBI Taxonomy" id="2721161"/>
    <lineage>
        <taxon>Bacteria</taxon>
        <taxon>Pseudomonadati</taxon>
        <taxon>Pseudomonadota</taxon>
        <taxon>Alphaproteobacteria</taxon>
        <taxon>Hyphomicrobiales</taxon>
        <taxon>Nitrobacteraceae</taxon>
        <taxon>Bradyrhizobium</taxon>
    </lineage>
</organism>
<feature type="domain" description="HTH araC/xylS-type" evidence="5">
    <location>
        <begin position="19"/>
        <end position="119"/>
    </location>
</feature>
<evidence type="ECO:0000313" key="7">
    <source>
        <dbReference type="Proteomes" id="UP000544122"/>
    </source>
</evidence>
<proteinExistence type="predicted"/>
<dbReference type="SUPFAM" id="SSF46689">
    <property type="entry name" value="Homeodomain-like"/>
    <property type="match status" value="2"/>
</dbReference>
<evidence type="ECO:0000259" key="5">
    <source>
        <dbReference type="PROSITE" id="PS01124"/>
    </source>
</evidence>
<evidence type="ECO:0000256" key="4">
    <source>
        <dbReference type="PROSITE-ProRule" id="PRU00339"/>
    </source>
</evidence>
<dbReference type="InterPro" id="IPR009057">
    <property type="entry name" value="Homeodomain-like_sf"/>
</dbReference>
<evidence type="ECO:0000256" key="1">
    <source>
        <dbReference type="ARBA" id="ARBA00023015"/>
    </source>
</evidence>
<dbReference type="PANTHER" id="PTHR46796">
    <property type="entry name" value="HTH-TYPE TRANSCRIPTIONAL ACTIVATOR RHAS-RELATED"/>
    <property type="match status" value="1"/>
</dbReference>
<sequence>MIAGQNVSSATSPLPRGVRRALDAMRSNIGHNWRLTELAAIAGVSGRTLQRQFLAFIGKTPRGVLREIGLECARRELLQGAPDVKIMNVALRCGFPHFGRFSIAYRRRYGETPSQTLKRQEVLTDALGAMPSLFLPVRDRPPIAFGPIEAVTENLSVAADIADDLVTALTRAGIAVATRSTAARYHLGGAIRGTGAQMHLSIRLIDTETGGQLWAHRTDNVLRDGTATTEHLAARIAAALQPCLRMAEVNRALRKPITCLGAQDLALRAMPGVLSLDATGNARALELLERAMDQDPNHPLAIALAAWAHVQRVVYHFTHAPLEERARSLELARKARALRGDATVLAILGNALSLLNEFDCADLVTRKALAIDGGSAWAWSRSGWIDVYKGDPQSAIERFKIALDLAPHDPLAFNSMVGIGCALFTAGQYAEGAIWQERALAEHPSASWVHRTLCPAYVLAGQRPQARRSLGALRQHYPDLTLAEVHRGMPPLPPIQCDLVVGALQEAGLPA</sequence>
<keyword evidence="2" id="KW-0238">DNA-binding</keyword>
<dbReference type="AlphaFoldDB" id="A0A7Y4LX91"/>
<dbReference type="SMART" id="SM00342">
    <property type="entry name" value="HTH_ARAC"/>
    <property type="match status" value="1"/>
</dbReference>
<dbReference type="SUPFAM" id="SSF48452">
    <property type="entry name" value="TPR-like"/>
    <property type="match status" value="1"/>
</dbReference>
<comment type="caution">
    <text evidence="6">The sequence shown here is derived from an EMBL/GenBank/DDBJ whole genome shotgun (WGS) entry which is preliminary data.</text>
</comment>
<dbReference type="EMBL" id="JAAVLX010000007">
    <property type="protein sequence ID" value="NOJ41986.1"/>
    <property type="molecule type" value="Genomic_DNA"/>
</dbReference>
<evidence type="ECO:0000256" key="2">
    <source>
        <dbReference type="ARBA" id="ARBA00023125"/>
    </source>
</evidence>
<dbReference type="InterPro" id="IPR018060">
    <property type="entry name" value="HTH_AraC"/>
</dbReference>
<dbReference type="InterPro" id="IPR019734">
    <property type="entry name" value="TPR_rpt"/>
</dbReference>
<name>A0A7Y4LX91_9BRAD</name>